<comment type="caution">
    <text evidence="1">The sequence shown here is derived from an EMBL/GenBank/DDBJ whole genome shotgun (WGS) entry which is preliminary data.</text>
</comment>
<dbReference type="EMBL" id="CBXF010000024">
    <property type="protein sequence ID" value="CDL81292.1"/>
    <property type="molecule type" value="Genomic_DNA"/>
</dbReference>
<evidence type="ECO:0000313" key="2">
    <source>
        <dbReference type="Proteomes" id="UP000019202"/>
    </source>
</evidence>
<sequence>MILWIKSSEINFGGRNLLSPMDISIEVKAYNGQNIYSTGLNSAYALRNASVQCRTEKDIKSERANIKSNKLIMDYPNWKPIKDREYDIQVNITYAGRVYTYISTKRHEYSFYSGDKAFMDESWKLSGSY</sequence>
<dbReference type="RefSeq" id="WP_038234796.1">
    <property type="nucleotide sequence ID" value="NZ_CAWLWS010000024.1"/>
</dbReference>
<keyword evidence="2" id="KW-1185">Reference proteome</keyword>
<protein>
    <submittedName>
        <fullName evidence="1">Uncharacterized protein</fullName>
    </submittedName>
</protein>
<reference evidence="1" key="1">
    <citation type="submission" date="2013-11" db="EMBL/GenBank/DDBJ databases">
        <title>Draft genome sequence and annotation of the entomopathogenic bacteria, Xenorhabdus cabanillasi strain JM26 and Xenorhabdus szentirmai strain DSM 16338.</title>
        <authorList>
            <person name="Gualtieri M."/>
            <person name="Ogier J.C."/>
            <person name="Pages S."/>
            <person name="Givaudan A."/>
            <person name="Gaudriault S."/>
        </authorList>
    </citation>
    <scope>NUCLEOTIDE SEQUENCE [LARGE SCALE GENOMIC DNA]</scope>
    <source>
        <strain evidence="1">DSM 16338</strain>
    </source>
</reference>
<organism evidence="1 2">
    <name type="scientific">Xenorhabdus szentirmaii DSM 16338</name>
    <dbReference type="NCBI Taxonomy" id="1427518"/>
    <lineage>
        <taxon>Bacteria</taxon>
        <taxon>Pseudomonadati</taxon>
        <taxon>Pseudomonadota</taxon>
        <taxon>Gammaproteobacteria</taxon>
        <taxon>Enterobacterales</taxon>
        <taxon>Morganellaceae</taxon>
        <taxon>Xenorhabdus</taxon>
    </lineage>
</organism>
<accession>W1IS26</accession>
<evidence type="ECO:0000313" key="1">
    <source>
        <dbReference type="EMBL" id="CDL81292.1"/>
    </source>
</evidence>
<proteinExistence type="predicted"/>
<dbReference type="AlphaFoldDB" id="W1IS26"/>
<dbReference type="Proteomes" id="UP000019202">
    <property type="component" value="Unassembled WGS sequence"/>
</dbReference>
<name>W1IS26_9GAMM</name>
<gene>
    <name evidence="1" type="ORF">XSR1_120024</name>
</gene>